<dbReference type="EMBL" id="CM007385">
    <property type="protein sequence ID" value="ONK68749.1"/>
    <property type="molecule type" value="Genomic_DNA"/>
</dbReference>
<evidence type="ECO:0000313" key="2">
    <source>
        <dbReference type="Proteomes" id="UP000243459"/>
    </source>
</evidence>
<name>A0A5P1EVJ4_ASPOF</name>
<dbReference type="Proteomes" id="UP000243459">
    <property type="component" value="Chromosome 5"/>
</dbReference>
<proteinExistence type="predicted"/>
<reference evidence="2" key="1">
    <citation type="journal article" date="2017" name="Nat. Commun.">
        <title>The asparagus genome sheds light on the origin and evolution of a young Y chromosome.</title>
        <authorList>
            <person name="Harkess A."/>
            <person name="Zhou J."/>
            <person name="Xu C."/>
            <person name="Bowers J.E."/>
            <person name="Van der Hulst R."/>
            <person name="Ayyampalayam S."/>
            <person name="Mercati F."/>
            <person name="Riccardi P."/>
            <person name="McKain M.R."/>
            <person name="Kakrana A."/>
            <person name="Tang H."/>
            <person name="Ray J."/>
            <person name="Groenendijk J."/>
            <person name="Arikit S."/>
            <person name="Mathioni S.M."/>
            <person name="Nakano M."/>
            <person name="Shan H."/>
            <person name="Telgmann-Rauber A."/>
            <person name="Kanno A."/>
            <person name="Yue Z."/>
            <person name="Chen H."/>
            <person name="Li W."/>
            <person name="Chen Y."/>
            <person name="Xu X."/>
            <person name="Zhang Y."/>
            <person name="Luo S."/>
            <person name="Chen H."/>
            <person name="Gao J."/>
            <person name="Mao Z."/>
            <person name="Pires J.C."/>
            <person name="Luo M."/>
            <person name="Kudrna D."/>
            <person name="Wing R.A."/>
            <person name="Meyers B.C."/>
            <person name="Yi K."/>
            <person name="Kong H."/>
            <person name="Lavrijsen P."/>
            <person name="Sunseri F."/>
            <person name="Falavigna A."/>
            <person name="Ye Y."/>
            <person name="Leebens-Mack J.H."/>
            <person name="Chen G."/>
        </authorList>
    </citation>
    <scope>NUCLEOTIDE SEQUENCE [LARGE SCALE GENOMIC DNA]</scope>
    <source>
        <strain evidence="2">cv. DH0086</strain>
    </source>
</reference>
<keyword evidence="2" id="KW-1185">Reference proteome</keyword>
<dbReference type="Gramene" id="ONK68749">
    <property type="protein sequence ID" value="ONK68749"/>
    <property type="gene ID" value="A4U43_C05F15550"/>
</dbReference>
<dbReference type="AlphaFoldDB" id="A0A5P1EVJ4"/>
<sequence length="94" mass="10230">MRAIRAEIIIKASLWSGSPRGFPARFRAARFAAATSRLLSEIAGAVSRSSCFDEAGGFGEQEAEVEDTGLVRGYALFSKRFTNIAEIVTTVVWE</sequence>
<protein>
    <submittedName>
        <fullName evidence="1">Uncharacterized protein</fullName>
    </submittedName>
</protein>
<evidence type="ECO:0000313" key="1">
    <source>
        <dbReference type="EMBL" id="ONK68749.1"/>
    </source>
</evidence>
<gene>
    <name evidence="1" type="ORF">A4U43_C05F15550</name>
</gene>
<organism evidence="1 2">
    <name type="scientific">Asparagus officinalis</name>
    <name type="common">Garden asparagus</name>
    <dbReference type="NCBI Taxonomy" id="4686"/>
    <lineage>
        <taxon>Eukaryota</taxon>
        <taxon>Viridiplantae</taxon>
        <taxon>Streptophyta</taxon>
        <taxon>Embryophyta</taxon>
        <taxon>Tracheophyta</taxon>
        <taxon>Spermatophyta</taxon>
        <taxon>Magnoliopsida</taxon>
        <taxon>Liliopsida</taxon>
        <taxon>Asparagales</taxon>
        <taxon>Asparagaceae</taxon>
        <taxon>Asparagoideae</taxon>
        <taxon>Asparagus</taxon>
    </lineage>
</organism>
<accession>A0A5P1EVJ4</accession>